<dbReference type="Pfam" id="PF16043">
    <property type="entry name" value="DUF4795"/>
    <property type="match status" value="1"/>
</dbReference>
<feature type="compositionally biased region" description="Basic residues" evidence="1">
    <location>
        <begin position="1"/>
        <end position="12"/>
    </location>
</feature>
<organism evidence="3 4">
    <name type="scientific">Diatraea saccharalis</name>
    <name type="common">sugarcane borer</name>
    <dbReference type="NCBI Taxonomy" id="40085"/>
    <lineage>
        <taxon>Eukaryota</taxon>
        <taxon>Metazoa</taxon>
        <taxon>Ecdysozoa</taxon>
        <taxon>Arthropoda</taxon>
        <taxon>Hexapoda</taxon>
        <taxon>Insecta</taxon>
        <taxon>Pterygota</taxon>
        <taxon>Neoptera</taxon>
        <taxon>Endopterygota</taxon>
        <taxon>Lepidoptera</taxon>
        <taxon>Glossata</taxon>
        <taxon>Ditrysia</taxon>
        <taxon>Pyraloidea</taxon>
        <taxon>Crambidae</taxon>
        <taxon>Crambinae</taxon>
        <taxon>Diatraea</taxon>
    </lineage>
</organism>
<sequence>MVANVPKKKKQKQGIQKSSSDRTSTEKTSSGKTSTEVSSSDKTKTSSDQSKRIKTSSGARLPQNYLARLEKIEEQRERELRVIHQRADSHEDQDDHPTPIASMDSMEKQYEKLLIVEKVPTDQTKDRGKARRLSVVTQEEFAELAAVVHYLQEQYIPTGNATFPDNAELLDELRKGASLTDAMAALQLSARLEAAEKTLEQMITLVTDLVSKTPAIKDQTATNMKPIPEQGKEVKTEVVFGGDEIASRTSRVSRASTVSKKINIPTKSKKSLVGSIATATPSKIENDQIGKSKEKADCVTAEELDNVMQELYDEFVKIVTENTATSTTNAKNALKIANRLEMKLDESLNLGDRMKDLERLVSDYAEHINAVDTSISAQMTNYQEQLTQMQHDLESGIETMQEALANTGGDTAAFAELNNNFTNLQMDFEFATMRQRDLRDLQDTMGLDLQSLWKQIELLRGEKSDRDEVADALRDKAGIAALNGLVSRPEFDAVRGDLEKRIGAAYDKFNNQEIVWQYSIKIKAMMDIVGEPRAAAVSRKLHRDAACLSCTTPAHMDIEEHKVGPSFPAIRPPTMGETKSKPCQDGDHEGVCYPGFSIPHSPDPRSYFCHRYCGGSHTRLNNTKSRVPPGVIINALSKTNDSTVGTDGKTYMADHVLKPCKACNMPKKLPVPQEAEPAPETHKDPVSSDMTPPDYRMSGLAGSLMDPMGAQIDAMSATPPPPIDNHY</sequence>
<dbReference type="OrthoDB" id="5981048at2759"/>
<evidence type="ECO:0000259" key="2">
    <source>
        <dbReference type="Pfam" id="PF16043"/>
    </source>
</evidence>
<gene>
    <name evidence="3" type="ORF">DIATSA_LOCUS3074</name>
</gene>
<reference evidence="3" key="1">
    <citation type="submission" date="2021-12" db="EMBL/GenBank/DDBJ databases">
        <authorList>
            <person name="King R."/>
        </authorList>
    </citation>
    <scope>NUCLEOTIDE SEQUENCE</scope>
</reference>
<keyword evidence="4" id="KW-1185">Reference proteome</keyword>
<dbReference type="Proteomes" id="UP001153714">
    <property type="component" value="Chromosome 13"/>
</dbReference>
<protein>
    <recommendedName>
        <fullName evidence="2">DUF4795 domain-containing protein</fullName>
    </recommendedName>
</protein>
<dbReference type="AlphaFoldDB" id="A0A9N9QWY0"/>
<feature type="region of interest" description="Disordered" evidence="1">
    <location>
        <begin position="670"/>
        <end position="693"/>
    </location>
</feature>
<feature type="compositionally biased region" description="Low complexity" evidence="1">
    <location>
        <begin position="26"/>
        <end position="38"/>
    </location>
</feature>
<name>A0A9N9QWY0_9NEOP</name>
<dbReference type="EMBL" id="OU893344">
    <property type="protein sequence ID" value="CAG9785015.1"/>
    <property type="molecule type" value="Genomic_DNA"/>
</dbReference>
<feature type="domain" description="DUF4795" evidence="2">
    <location>
        <begin position="409"/>
        <end position="520"/>
    </location>
</feature>
<reference evidence="3" key="2">
    <citation type="submission" date="2022-10" db="EMBL/GenBank/DDBJ databases">
        <authorList>
            <consortium name="ENA_rothamsted_submissions"/>
            <consortium name="culmorum"/>
            <person name="King R."/>
        </authorList>
    </citation>
    <scope>NUCLEOTIDE SEQUENCE</scope>
</reference>
<proteinExistence type="predicted"/>
<evidence type="ECO:0000313" key="4">
    <source>
        <dbReference type="Proteomes" id="UP001153714"/>
    </source>
</evidence>
<accession>A0A9N9QWY0</accession>
<dbReference type="InterPro" id="IPR032013">
    <property type="entry name" value="DUF4795"/>
</dbReference>
<evidence type="ECO:0000256" key="1">
    <source>
        <dbReference type="SAM" id="MobiDB-lite"/>
    </source>
</evidence>
<feature type="region of interest" description="Disordered" evidence="1">
    <location>
        <begin position="1"/>
        <end position="62"/>
    </location>
</feature>
<feature type="compositionally biased region" description="Basic and acidic residues" evidence="1">
    <location>
        <begin position="39"/>
        <end position="51"/>
    </location>
</feature>
<evidence type="ECO:0000313" key="3">
    <source>
        <dbReference type="EMBL" id="CAG9785015.1"/>
    </source>
</evidence>